<dbReference type="EMBL" id="JABAFY010000005">
    <property type="protein sequence ID" value="NME51388.1"/>
    <property type="molecule type" value="Genomic_DNA"/>
</dbReference>
<dbReference type="GO" id="GO:0004514">
    <property type="term" value="F:nicotinate-nucleotide diphosphorylase (carboxylating) activity"/>
    <property type="evidence" value="ECO:0007669"/>
    <property type="project" value="UniProtKB-EC"/>
</dbReference>
<evidence type="ECO:0000256" key="1">
    <source>
        <dbReference type="ARBA" id="ARBA00003237"/>
    </source>
</evidence>
<organism evidence="12 13">
    <name type="scientific">Desulfovibrio piger</name>
    <dbReference type="NCBI Taxonomy" id="901"/>
    <lineage>
        <taxon>Bacteria</taxon>
        <taxon>Pseudomonadati</taxon>
        <taxon>Thermodesulfobacteriota</taxon>
        <taxon>Desulfovibrionia</taxon>
        <taxon>Desulfovibrionales</taxon>
        <taxon>Desulfovibrionaceae</taxon>
        <taxon>Desulfovibrio</taxon>
    </lineage>
</organism>
<dbReference type="FunFam" id="3.20.20.70:FF:000030">
    <property type="entry name" value="Nicotinate-nucleotide pyrophosphorylase, carboxylating"/>
    <property type="match status" value="1"/>
</dbReference>
<dbReference type="Pfam" id="PF01729">
    <property type="entry name" value="QRPTase_C"/>
    <property type="match status" value="1"/>
</dbReference>
<dbReference type="RefSeq" id="WP_168934833.1">
    <property type="nucleotide sequence ID" value="NZ_CAJKKT010000011.1"/>
</dbReference>
<comment type="caution">
    <text evidence="12">The sequence shown here is derived from an EMBL/GenBank/DDBJ whole genome shotgun (WGS) entry which is preliminary data.</text>
</comment>
<evidence type="ECO:0000256" key="2">
    <source>
        <dbReference type="ARBA" id="ARBA00004893"/>
    </source>
</evidence>
<evidence type="ECO:0000256" key="4">
    <source>
        <dbReference type="ARBA" id="ARBA00011944"/>
    </source>
</evidence>
<evidence type="ECO:0000256" key="7">
    <source>
        <dbReference type="ARBA" id="ARBA00022679"/>
    </source>
</evidence>
<dbReference type="SUPFAM" id="SSF54675">
    <property type="entry name" value="Nicotinate/Quinolinate PRTase N-terminal domain-like"/>
    <property type="match status" value="1"/>
</dbReference>
<evidence type="ECO:0000256" key="6">
    <source>
        <dbReference type="ARBA" id="ARBA00022676"/>
    </source>
</evidence>
<dbReference type="AlphaFoldDB" id="A0A848CAM6"/>
<dbReference type="InterPro" id="IPR002638">
    <property type="entry name" value="Quinolinate_PRibosylTrfase_C"/>
</dbReference>
<evidence type="ECO:0000313" key="13">
    <source>
        <dbReference type="Proteomes" id="UP000522333"/>
    </source>
</evidence>
<dbReference type="Gene3D" id="3.20.20.70">
    <property type="entry name" value="Aldolase class I"/>
    <property type="match status" value="1"/>
</dbReference>
<dbReference type="PANTHER" id="PTHR32179">
    <property type="entry name" value="NICOTINATE-NUCLEOTIDE PYROPHOSPHORYLASE [CARBOXYLATING]"/>
    <property type="match status" value="1"/>
</dbReference>
<dbReference type="PIRSF" id="PIRSF006250">
    <property type="entry name" value="NadC_ModD"/>
    <property type="match status" value="1"/>
</dbReference>
<dbReference type="GO" id="GO:0009435">
    <property type="term" value="P:NAD+ biosynthetic process"/>
    <property type="evidence" value="ECO:0007669"/>
    <property type="project" value="UniProtKB-UniPathway"/>
</dbReference>
<dbReference type="InterPro" id="IPR013785">
    <property type="entry name" value="Aldolase_TIM"/>
</dbReference>
<dbReference type="InterPro" id="IPR037128">
    <property type="entry name" value="Quinolinate_PRibosylTase_N_sf"/>
</dbReference>
<evidence type="ECO:0000256" key="9">
    <source>
        <dbReference type="PIRNR" id="PIRNR006250"/>
    </source>
</evidence>
<feature type="domain" description="Quinolinate phosphoribosyl transferase C-terminal" evidence="10">
    <location>
        <begin position="118"/>
        <end position="285"/>
    </location>
</feature>
<keyword evidence="7 9" id="KW-0808">Transferase</keyword>
<comment type="similarity">
    <text evidence="3 9">Belongs to the NadC/ModD family.</text>
</comment>
<accession>A0A848CAM6</accession>
<dbReference type="InterPro" id="IPR004393">
    <property type="entry name" value="NadC"/>
</dbReference>
<evidence type="ECO:0000313" key="12">
    <source>
        <dbReference type="EMBL" id="NME51388.1"/>
    </source>
</evidence>
<dbReference type="InterPro" id="IPR022412">
    <property type="entry name" value="Quinolinate_PRibosylTrfase_N"/>
</dbReference>
<dbReference type="InterPro" id="IPR036068">
    <property type="entry name" value="Nicotinate_pribotase-like_C"/>
</dbReference>
<keyword evidence="6 9" id="KW-0328">Glycosyltransferase</keyword>
<evidence type="ECO:0000256" key="5">
    <source>
        <dbReference type="ARBA" id="ARBA00022642"/>
    </source>
</evidence>
<evidence type="ECO:0000256" key="3">
    <source>
        <dbReference type="ARBA" id="ARBA00009400"/>
    </source>
</evidence>
<dbReference type="EC" id="2.4.2.19" evidence="4"/>
<dbReference type="InterPro" id="IPR027277">
    <property type="entry name" value="NadC/ModD"/>
</dbReference>
<evidence type="ECO:0000259" key="11">
    <source>
        <dbReference type="Pfam" id="PF02749"/>
    </source>
</evidence>
<evidence type="ECO:0000259" key="10">
    <source>
        <dbReference type="Pfam" id="PF01729"/>
    </source>
</evidence>
<sequence>MFTPWSTFFSDEGRRYLRRSIELALDEDGPDLTAQGLFAADAPMHAVIRAKEDTHVVGLPVIHEVFEVMGADPHVEMLVEEASTVPAMTEVVRMEGPAIVLLKAERVILNFITHLSGIANLTARYVRELEGTGVRLLDTRKTTPCLRWPEKYAVQAGGGCNHRKNLVEMLMLKDNHIDAAGSITRAVARLRETYSPCPPIEVECRTLDHVREAVAAGADRIMMDNMGAPLLGQALELVPAHIEAEVSGGVTLETIRGIALTGPRHPDFISVGRLTHSAVAADFSMTLANA</sequence>
<keyword evidence="5" id="KW-0662">Pyridine nucleotide biosynthesis</keyword>
<proteinExistence type="inferred from homology"/>
<dbReference type="Gene3D" id="3.90.1170.20">
    <property type="entry name" value="Quinolinate phosphoribosyl transferase, N-terminal domain"/>
    <property type="match status" value="1"/>
</dbReference>
<dbReference type="UniPathway" id="UPA00253">
    <property type="reaction ID" value="UER00331"/>
</dbReference>
<dbReference type="Pfam" id="PF02749">
    <property type="entry name" value="QRPTase_N"/>
    <property type="match status" value="1"/>
</dbReference>
<reference evidence="12 13" key="1">
    <citation type="submission" date="2020-04" db="EMBL/GenBank/DDBJ databases">
        <authorList>
            <person name="Hitch T.C.A."/>
            <person name="Wylensek D."/>
            <person name="Clavel T."/>
        </authorList>
    </citation>
    <scope>NUCLEOTIDE SEQUENCE [LARGE SCALE GENOMIC DNA]</scope>
    <source>
        <strain evidence="12 13">PG-251-APC-1</strain>
    </source>
</reference>
<protein>
    <recommendedName>
        <fullName evidence="4">nicotinate-nucleotide diphosphorylase (carboxylating)</fullName>
        <ecNumber evidence="4">2.4.2.19</ecNumber>
    </recommendedName>
    <alternativeName>
        <fullName evidence="8">Quinolinate phosphoribosyltransferase [decarboxylating]</fullName>
    </alternativeName>
</protein>
<evidence type="ECO:0000256" key="8">
    <source>
        <dbReference type="ARBA" id="ARBA00033102"/>
    </source>
</evidence>
<dbReference type="GO" id="GO:0005737">
    <property type="term" value="C:cytoplasm"/>
    <property type="evidence" value="ECO:0007669"/>
    <property type="project" value="TreeGrafter"/>
</dbReference>
<comment type="function">
    <text evidence="1">Involved in the catabolism of quinolinic acid (QA).</text>
</comment>
<dbReference type="SUPFAM" id="SSF51690">
    <property type="entry name" value="Nicotinate/Quinolinate PRTase C-terminal domain-like"/>
    <property type="match status" value="1"/>
</dbReference>
<name>A0A848CAM6_9BACT</name>
<feature type="domain" description="Quinolinate phosphoribosyl transferase N-terminal" evidence="11">
    <location>
        <begin position="31"/>
        <end position="116"/>
    </location>
</feature>
<dbReference type="GO" id="GO:0034213">
    <property type="term" value="P:quinolinate catabolic process"/>
    <property type="evidence" value="ECO:0007669"/>
    <property type="project" value="TreeGrafter"/>
</dbReference>
<dbReference type="CDD" id="cd01572">
    <property type="entry name" value="QPRTase"/>
    <property type="match status" value="1"/>
</dbReference>
<dbReference type="PANTHER" id="PTHR32179:SF3">
    <property type="entry name" value="NICOTINATE-NUCLEOTIDE PYROPHOSPHORYLASE [CARBOXYLATING]"/>
    <property type="match status" value="1"/>
</dbReference>
<dbReference type="Proteomes" id="UP000522333">
    <property type="component" value="Unassembled WGS sequence"/>
</dbReference>
<comment type="pathway">
    <text evidence="2">Cofactor biosynthesis; NAD(+) biosynthesis; nicotinate D-ribonucleotide from quinolinate: step 1/1.</text>
</comment>
<gene>
    <name evidence="12" type="primary">nadC</name>
    <name evidence="12" type="ORF">HF854_02325</name>
</gene>
<dbReference type="NCBIfam" id="TIGR00078">
    <property type="entry name" value="nadC"/>
    <property type="match status" value="1"/>
</dbReference>